<dbReference type="EMBL" id="VHSG01000004">
    <property type="protein sequence ID" value="TQV85134.1"/>
    <property type="molecule type" value="Genomic_DNA"/>
</dbReference>
<dbReference type="AlphaFoldDB" id="A0A545U6R7"/>
<comment type="caution">
    <text evidence="1">The sequence shown here is derived from an EMBL/GenBank/DDBJ whole genome shotgun (WGS) entry which is preliminary data.</text>
</comment>
<name>A0A545U6R7_9GAMM</name>
<reference evidence="1 2" key="1">
    <citation type="submission" date="2019-06" db="EMBL/GenBank/DDBJ databases">
        <title>Whole genome sequence for Cellvibrionaceae sp. R142.</title>
        <authorList>
            <person name="Wang G."/>
        </authorList>
    </citation>
    <scope>NUCLEOTIDE SEQUENCE [LARGE SCALE GENOMIC DNA]</scope>
    <source>
        <strain evidence="1 2">R142</strain>
    </source>
</reference>
<evidence type="ECO:0000313" key="1">
    <source>
        <dbReference type="EMBL" id="TQV85134.1"/>
    </source>
</evidence>
<dbReference type="RefSeq" id="WP_142902681.1">
    <property type="nucleotide sequence ID" value="NZ_ML660088.1"/>
</dbReference>
<keyword evidence="2" id="KW-1185">Reference proteome</keyword>
<sequence length="334" mass="35077">MSNTLHNSMYSCQANPPGRRFRLCAVLLGVLVSAHSAAEVELSGLDDIAITAWAGATGNLVGSDTFCSRSCARGCERRGHRRNYDTAAYTNGVTDGAGNFYISNGADNLLVYLDWTHPTAGTTRLTNYSVTRRPTPRVPGAYSCTQDPNSQTSIAVTLPADQLAGASAGVYAETFRLDLCRRVQGGLECTAEVSFSVNLPELVQVTNLNDVDLGTWNGQDDLQVSEEFCVFRNGKGGVAIRTNGGNDTATQFNLSGPGTIPYTVEYSQGGGFFAAQPGVTISAAASGFAGESVRDCTNVGGTNTTVRISVSAGDIGTSAPGSYDDTVTIYVEPD</sequence>
<proteinExistence type="predicted"/>
<dbReference type="Proteomes" id="UP000319732">
    <property type="component" value="Unassembled WGS sequence"/>
</dbReference>
<protein>
    <recommendedName>
        <fullName evidence="3">Spore coat protein U domain-containing protein</fullName>
    </recommendedName>
</protein>
<evidence type="ECO:0000313" key="2">
    <source>
        <dbReference type="Proteomes" id="UP000319732"/>
    </source>
</evidence>
<accession>A0A545U6R7</accession>
<dbReference type="OrthoDB" id="7507370at2"/>
<gene>
    <name evidence="1" type="ORF">FKG94_02795</name>
</gene>
<evidence type="ECO:0008006" key="3">
    <source>
        <dbReference type="Google" id="ProtNLM"/>
    </source>
</evidence>
<organism evidence="1 2">
    <name type="scientific">Exilibacterium tricleocarpae</name>
    <dbReference type="NCBI Taxonomy" id="2591008"/>
    <lineage>
        <taxon>Bacteria</taxon>
        <taxon>Pseudomonadati</taxon>
        <taxon>Pseudomonadota</taxon>
        <taxon>Gammaproteobacteria</taxon>
        <taxon>Cellvibrionales</taxon>
        <taxon>Cellvibrionaceae</taxon>
        <taxon>Exilibacterium</taxon>
    </lineage>
</organism>